<sequence>MPCMAITSSFGMANRSAGGTSSFLVFPYNFFFPIGLLRPIFLYCTDVASTRRRVAMTSISTANHRLWNFLVQMVTPYALSSIGSNYCVVYAIIGLTYILSVYFFYPETMGQSLENLEDVFQRDMVANKLSRLVLDEEIPAEEIKGETERIEKVL</sequence>
<keyword evidence="4 5" id="KW-0472">Membrane</keyword>
<gene>
    <name evidence="6" type="ORF">BJY01DRAFT_255954</name>
</gene>
<evidence type="ECO:0000256" key="2">
    <source>
        <dbReference type="ARBA" id="ARBA00022692"/>
    </source>
</evidence>
<name>A0ABR4IFM4_9EURO</name>
<feature type="transmembrane region" description="Helical" evidence="5">
    <location>
        <begin position="25"/>
        <end position="45"/>
    </location>
</feature>
<organism evidence="6 7">
    <name type="scientific">Aspergillus pseudoustus</name>
    <dbReference type="NCBI Taxonomy" id="1810923"/>
    <lineage>
        <taxon>Eukaryota</taxon>
        <taxon>Fungi</taxon>
        <taxon>Dikarya</taxon>
        <taxon>Ascomycota</taxon>
        <taxon>Pezizomycotina</taxon>
        <taxon>Eurotiomycetes</taxon>
        <taxon>Eurotiomycetidae</taxon>
        <taxon>Eurotiales</taxon>
        <taxon>Aspergillaceae</taxon>
        <taxon>Aspergillus</taxon>
        <taxon>Aspergillus subgen. Nidulantes</taxon>
    </lineage>
</organism>
<dbReference type="Proteomes" id="UP001610446">
    <property type="component" value="Unassembled WGS sequence"/>
</dbReference>
<proteinExistence type="predicted"/>
<comment type="caution">
    <text evidence="6">The sequence shown here is derived from an EMBL/GenBank/DDBJ whole genome shotgun (WGS) entry which is preliminary data.</text>
</comment>
<evidence type="ECO:0000313" key="7">
    <source>
        <dbReference type="Proteomes" id="UP001610446"/>
    </source>
</evidence>
<keyword evidence="3 5" id="KW-1133">Transmembrane helix</keyword>
<comment type="subcellular location">
    <subcellularLocation>
        <location evidence="1">Membrane</location>
        <topology evidence="1">Multi-pass membrane protein</topology>
    </subcellularLocation>
</comment>
<dbReference type="InterPro" id="IPR036259">
    <property type="entry name" value="MFS_trans_sf"/>
</dbReference>
<dbReference type="InterPro" id="IPR005828">
    <property type="entry name" value="MFS_sugar_transport-like"/>
</dbReference>
<evidence type="ECO:0000256" key="3">
    <source>
        <dbReference type="ARBA" id="ARBA00022989"/>
    </source>
</evidence>
<evidence type="ECO:0000256" key="5">
    <source>
        <dbReference type="SAM" id="Phobius"/>
    </source>
</evidence>
<dbReference type="InterPro" id="IPR050360">
    <property type="entry name" value="MFS_Sugar_Transporters"/>
</dbReference>
<evidence type="ECO:0008006" key="8">
    <source>
        <dbReference type="Google" id="ProtNLM"/>
    </source>
</evidence>
<accession>A0ABR4IFM4</accession>
<protein>
    <recommendedName>
        <fullName evidence="8">Major facilitator superfamily (MFS) profile domain-containing protein</fullName>
    </recommendedName>
</protein>
<evidence type="ECO:0000313" key="6">
    <source>
        <dbReference type="EMBL" id="KAL2826568.1"/>
    </source>
</evidence>
<dbReference type="SUPFAM" id="SSF103473">
    <property type="entry name" value="MFS general substrate transporter"/>
    <property type="match status" value="1"/>
</dbReference>
<dbReference type="PANTHER" id="PTHR48022:SF45">
    <property type="entry name" value="MAJOR FACILITATOR SUPERFAMILY (MFS) PROFILE DOMAIN-CONTAINING PROTEIN-RELATED"/>
    <property type="match status" value="1"/>
</dbReference>
<evidence type="ECO:0000256" key="1">
    <source>
        <dbReference type="ARBA" id="ARBA00004141"/>
    </source>
</evidence>
<dbReference type="Pfam" id="PF00083">
    <property type="entry name" value="Sugar_tr"/>
    <property type="match status" value="1"/>
</dbReference>
<evidence type="ECO:0000256" key="4">
    <source>
        <dbReference type="ARBA" id="ARBA00023136"/>
    </source>
</evidence>
<dbReference type="PANTHER" id="PTHR48022">
    <property type="entry name" value="PLASTIDIC GLUCOSE TRANSPORTER 4"/>
    <property type="match status" value="1"/>
</dbReference>
<feature type="transmembrane region" description="Helical" evidence="5">
    <location>
        <begin position="88"/>
        <end position="105"/>
    </location>
</feature>
<keyword evidence="2 5" id="KW-0812">Transmembrane</keyword>
<keyword evidence="7" id="KW-1185">Reference proteome</keyword>
<dbReference type="Gene3D" id="1.20.1250.20">
    <property type="entry name" value="MFS general substrate transporter like domains"/>
    <property type="match status" value="1"/>
</dbReference>
<reference evidence="6 7" key="1">
    <citation type="submission" date="2024-07" db="EMBL/GenBank/DDBJ databases">
        <title>Section-level genome sequencing and comparative genomics of Aspergillus sections Usti and Cavernicolus.</title>
        <authorList>
            <consortium name="Lawrence Berkeley National Laboratory"/>
            <person name="Nybo J.L."/>
            <person name="Vesth T.C."/>
            <person name="Theobald S."/>
            <person name="Frisvad J.C."/>
            <person name="Larsen T.O."/>
            <person name="Kjaerboelling I."/>
            <person name="Rothschild-Mancinelli K."/>
            <person name="Lyhne E.K."/>
            <person name="Kogle M.E."/>
            <person name="Barry K."/>
            <person name="Clum A."/>
            <person name="Na H."/>
            <person name="Ledsgaard L."/>
            <person name="Lin J."/>
            <person name="Lipzen A."/>
            <person name="Kuo A."/>
            <person name="Riley R."/>
            <person name="Mondo S."/>
            <person name="Labutti K."/>
            <person name="Haridas S."/>
            <person name="Pangalinan J."/>
            <person name="Salamov A.A."/>
            <person name="Simmons B.A."/>
            <person name="Magnuson J.K."/>
            <person name="Chen J."/>
            <person name="Drula E."/>
            <person name="Henrissat B."/>
            <person name="Wiebenga A."/>
            <person name="Lubbers R.J."/>
            <person name="Gomes A.C."/>
            <person name="Makela M.R."/>
            <person name="Stajich J."/>
            <person name="Grigoriev I.V."/>
            <person name="Mortensen U.H."/>
            <person name="De Vries R.P."/>
            <person name="Baker S.E."/>
            <person name="Andersen M.R."/>
        </authorList>
    </citation>
    <scope>NUCLEOTIDE SEQUENCE [LARGE SCALE GENOMIC DNA]</scope>
    <source>
        <strain evidence="6 7">CBS 123904</strain>
    </source>
</reference>
<dbReference type="EMBL" id="JBFXLU010000434">
    <property type="protein sequence ID" value="KAL2826568.1"/>
    <property type="molecule type" value="Genomic_DNA"/>
</dbReference>